<sequence>MTQQSWREALVAYKSPASLALLLLGFAAGLPTMLVFNTLSVWLREAGVARDTIGFASWLGLVYAFKWVWSPMLDQWRLPFVGRLGRRRSWLVFSQVLIALGLLGMALCNPQSHLPWLIGLALLVAFASATQDIAIDAYRLEIAEDSRQAALAACYMTGYRAAILLASAGALILAEWFGSTSLNYSQSAWGLTYALFALLILPGLVTSLLIREPAVDVPIHVNPSRFDFNHQLLSVLLLLILLISLPAMITALLDRAWPRAGLYALLMGICLSPWGRQQIRPVRELLATVRRPLLVAARGKEVPLFDFVHQAVSVMVLIILLVTVTAMCRAYYSGAWPRGTLFLLIAASCLSAPGRLLMAPVLTPITEFVQRYRWQALLLLGLISTYRLSDTVMGVMAGVFYIDMGFSKEVIASVSKVFGVLMTLIGAAAGGVLIARFSILSILFIGGAASAATNLLFAMLAQLGPLHAEALPSHDVISLVMALEPHVLMLVMTITLDNFSGGLAASAFVAYLSSLTNLKFSATQYAMLSSTMLLLPRFIGGYSGTMVESLGYEHFFYVTAVMGIPTLLLIGWLWLRRAPSSETPAPGHQNAEQH</sequence>
<reference evidence="7" key="2">
    <citation type="submission" date="2015-06" db="EMBL/GenBank/DDBJ databases">
        <authorList>
            <person name="Radhakrishnan R."/>
            <person name="Underwood A."/>
            <person name="Al-Shahib A."/>
        </authorList>
    </citation>
    <scope>NUCLEOTIDE SEQUENCE</scope>
    <source>
        <strain evidence="7">P19_London_7_VIM_2_05_10</strain>
    </source>
</reference>
<comment type="caution">
    <text evidence="10">The sequence shown here is derived from an EMBL/GenBank/DDBJ whole genome shotgun (WGS) entry which is preliminary data.</text>
</comment>
<dbReference type="NCBIfam" id="TIGR00901">
    <property type="entry name" value="2A0125"/>
    <property type="match status" value="1"/>
</dbReference>
<dbReference type="EMBL" id="WXZT01000009">
    <property type="protein sequence ID" value="MZZ13217.1"/>
    <property type="molecule type" value="Genomic_DNA"/>
</dbReference>
<dbReference type="EMBL" id="NSNE01000008">
    <property type="protein sequence ID" value="RPM15246.1"/>
    <property type="molecule type" value="Genomic_DNA"/>
</dbReference>
<dbReference type="RefSeq" id="WP_003094076.1">
    <property type="nucleotide sequence ID" value="NZ_AP014622.1"/>
</dbReference>
<feature type="transmembrane region" description="Helical" evidence="6">
    <location>
        <begin position="190"/>
        <end position="210"/>
    </location>
</feature>
<dbReference type="EMBL" id="WOAD01000007">
    <property type="protein sequence ID" value="MUI35568.1"/>
    <property type="molecule type" value="Genomic_DNA"/>
</dbReference>
<dbReference type="FunFam" id="1.20.1250.20:FF:000072">
    <property type="entry name" value="Muropeptide transporter AmpG"/>
    <property type="match status" value="1"/>
</dbReference>
<proteinExistence type="predicted"/>
<feature type="transmembrane region" description="Helical" evidence="6">
    <location>
        <begin position="487"/>
        <end position="513"/>
    </location>
</feature>
<dbReference type="EMBL" id="NFFZ01000011">
    <property type="protein sequence ID" value="OTI59402.1"/>
    <property type="molecule type" value="Genomic_DNA"/>
</dbReference>
<reference evidence="8 15" key="6">
    <citation type="submission" date="2019-11" db="EMBL/GenBank/DDBJ databases">
        <title>Genomes of ocular Pseudomonas aeruginosa isolates.</title>
        <authorList>
            <person name="Khan M."/>
            <person name="Rice S.A."/>
            <person name="Willcox M.D.P."/>
            <person name="Stapleton F."/>
        </authorList>
    </citation>
    <scope>NUCLEOTIDE SEQUENCE [LARGE SCALE GENOMIC DNA]</scope>
    <source>
        <strain evidence="8 15">PA221</strain>
    </source>
</reference>
<evidence type="ECO:0000256" key="3">
    <source>
        <dbReference type="ARBA" id="ARBA00022692"/>
    </source>
</evidence>
<dbReference type="GO" id="GO:0016020">
    <property type="term" value="C:membrane"/>
    <property type="evidence" value="ECO:0007669"/>
    <property type="project" value="UniProtKB-SubCell"/>
</dbReference>
<dbReference type="EMBL" id="CVVU01000011">
    <property type="protein sequence ID" value="CRN92235.1"/>
    <property type="molecule type" value="Genomic_DNA"/>
</dbReference>
<dbReference type="PANTHER" id="PTHR12778">
    <property type="entry name" value="SOLUTE CARRIER FAMILY 33 ACETYL-COA TRANSPORTER -RELATED"/>
    <property type="match status" value="1"/>
</dbReference>
<name>A0A069PZ46_PSEAI</name>
<dbReference type="Proteomes" id="UP000433532">
    <property type="component" value="Unassembled WGS sequence"/>
</dbReference>
<dbReference type="Proteomes" id="UP000194857">
    <property type="component" value="Unassembled WGS sequence"/>
</dbReference>
<dbReference type="GO" id="GO:0008521">
    <property type="term" value="F:acetyl-CoA transmembrane transporter activity"/>
    <property type="evidence" value="ECO:0007669"/>
    <property type="project" value="InterPro"/>
</dbReference>
<dbReference type="Proteomes" id="UP000045039">
    <property type="component" value="Unassembled WGS sequence"/>
</dbReference>
<evidence type="ECO:0000256" key="1">
    <source>
        <dbReference type="ARBA" id="ARBA00004141"/>
    </source>
</evidence>
<feature type="transmembrane region" description="Helical" evidence="6">
    <location>
        <begin position="414"/>
        <end position="435"/>
    </location>
</feature>
<evidence type="ECO:0000313" key="9">
    <source>
        <dbReference type="EMBL" id="MZZ13217.1"/>
    </source>
</evidence>
<reference evidence="11 14" key="5">
    <citation type="submission" date="2019-01" db="EMBL/GenBank/DDBJ databases">
        <title>The Pseudomonas aeruginosa pan-genome provides new insights on its population structure, horizontal gene transfer and pathogenicity.</title>
        <authorList>
            <person name="Freschi L."/>
            <person name="Vincent A.T."/>
            <person name="Jeukens J."/>
            <person name="Emond-Rheault J.-G."/>
            <person name="Kukavica-Ibrulj I."/>
            <person name="Dupont M.-J."/>
            <person name="Charette S.J."/>
            <person name="Boyle B."/>
            <person name="Levesque R.C."/>
        </authorList>
    </citation>
    <scope>NUCLEOTIDE SEQUENCE [LARGE SCALE GENOMIC DNA]</scope>
    <source>
        <strain evidence="11 14">PA-W36</strain>
    </source>
</reference>
<evidence type="ECO:0000256" key="2">
    <source>
        <dbReference type="ARBA" id="ARBA00022448"/>
    </source>
</evidence>
<dbReference type="Gene3D" id="1.20.1250.20">
    <property type="entry name" value="MFS general substrate transporter like domains"/>
    <property type="match status" value="2"/>
</dbReference>
<dbReference type="PANTHER" id="PTHR12778:SF10">
    <property type="entry name" value="MAJOR FACILITATOR SUPERFAMILY DOMAIN-CONTAINING PROTEIN 3"/>
    <property type="match status" value="1"/>
</dbReference>
<feature type="transmembrane region" description="Helical" evidence="6">
    <location>
        <begin position="231"/>
        <end position="250"/>
    </location>
</feature>
<keyword evidence="3 6" id="KW-0812">Transmembrane</keyword>
<reference evidence="9" key="7">
    <citation type="submission" date="2020-01" db="EMBL/GenBank/DDBJ databases">
        <title>Bacteria Cultured from War Wounds Associated with the Conflict in Eastern Ukraine.</title>
        <authorList>
            <person name="Snesrud E."/>
            <person name="Galac M.R."/>
            <person name="Mc Gann P."/>
            <person name="Valentine K."/>
            <person name="Viacheslav K."/>
        </authorList>
    </citation>
    <scope>NUCLEOTIDE SEQUENCE</scope>
    <source>
        <strain evidence="9">VNMU148</strain>
    </source>
</reference>
<evidence type="ECO:0000256" key="5">
    <source>
        <dbReference type="ARBA" id="ARBA00023136"/>
    </source>
</evidence>
<keyword evidence="2" id="KW-0813">Transport</keyword>
<feature type="transmembrane region" description="Helical" evidence="6">
    <location>
        <begin position="21"/>
        <end position="42"/>
    </location>
</feature>
<dbReference type="Proteomes" id="UP000284767">
    <property type="component" value="Unassembled WGS sequence"/>
</dbReference>
<dbReference type="InterPro" id="IPR024371">
    <property type="entry name" value="AcetylCoA_trans_1-like"/>
</dbReference>
<feature type="transmembrane region" description="Helical" evidence="6">
    <location>
        <begin position="90"/>
        <end position="107"/>
    </location>
</feature>
<protein>
    <submittedName>
        <fullName evidence="8">AmpG family muropeptide MFS transporter</fullName>
    </submittedName>
    <submittedName>
        <fullName evidence="10">Muropeptide MFS transporter AmpG</fullName>
    </submittedName>
    <submittedName>
        <fullName evidence="7">Muropeptide transporter</fullName>
    </submittedName>
</protein>
<evidence type="ECO:0000313" key="10">
    <source>
        <dbReference type="EMBL" id="OTI59402.1"/>
    </source>
</evidence>
<reference evidence="11 14" key="4">
    <citation type="submission" date="2017-08" db="EMBL/GenBank/DDBJ databases">
        <authorList>
            <person name="Feschi L."/>
            <person name="Jeukens J."/>
            <person name="Emond-Rheault J.-G."/>
            <person name="Kukavica-Ibrulj I."/>
            <person name="Boyle B."/>
            <person name="Levesque R.C."/>
        </authorList>
    </citation>
    <scope>NUCLEOTIDE SEQUENCE [LARGE SCALE GENOMIC DNA]</scope>
    <source>
        <strain evidence="11 14">PA-W36</strain>
    </source>
</reference>
<accession>A0A1S1C5Y6</accession>
<evidence type="ECO:0000313" key="14">
    <source>
        <dbReference type="Proteomes" id="UP000284767"/>
    </source>
</evidence>
<evidence type="ECO:0000313" key="12">
    <source>
        <dbReference type="Proteomes" id="UP000045039"/>
    </source>
</evidence>
<feature type="transmembrane region" description="Helical" evidence="6">
    <location>
        <begin position="377"/>
        <end position="402"/>
    </location>
</feature>
<feature type="transmembrane region" description="Helical" evidence="6">
    <location>
        <begin position="525"/>
        <end position="543"/>
    </location>
</feature>
<dbReference type="AlphaFoldDB" id="A0A069PZ46"/>
<reference evidence="12" key="1">
    <citation type="submission" date="2015-06" db="EMBL/GenBank/DDBJ databases">
        <authorList>
            <person name="Radhakrishnan Rajesh"/>
            <person name="Underwood Anthony"/>
            <person name="Al-Shahib Ali"/>
        </authorList>
    </citation>
    <scope>NUCLEOTIDE SEQUENCE [LARGE SCALE GENOMIC DNA]</scope>
    <source>
        <strain evidence="12">P19_London_7_VIM_2_05_10</strain>
    </source>
</reference>
<evidence type="ECO:0000256" key="6">
    <source>
        <dbReference type="SAM" id="Phobius"/>
    </source>
</evidence>
<feature type="transmembrane region" description="Helical" evidence="6">
    <location>
        <begin position="442"/>
        <end position="467"/>
    </location>
</feature>
<evidence type="ECO:0000256" key="4">
    <source>
        <dbReference type="ARBA" id="ARBA00022989"/>
    </source>
</evidence>
<evidence type="ECO:0000313" key="13">
    <source>
        <dbReference type="Proteomes" id="UP000194857"/>
    </source>
</evidence>
<accession>A0A069PZ46</accession>
<dbReference type="SUPFAM" id="SSF103473">
    <property type="entry name" value="MFS general substrate transporter"/>
    <property type="match status" value="1"/>
</dbReference>
<reference evidence="10 13" key="3">
    <citation type="submission" date="2017-05" db="EMBL/GenBank/DDBJ databases">
        <authorList>
            <person name="Song R."/>
            <person name="Chenine A.L."/>
            <person name="Ruprecht R.M."/>
        </authorList>
    </citation>
    <scope>NUCLEOTIDE SEQUENCE [LARGE SCALE GENOMIC DNA]</scope>
    <source>
        <strain evidence="10 13">S567_C10_BS</strain>
    </source>
</reference>
<dbReference type="OMA" id="ATQYSII"/>
<dbReference type="GO" id="GO:0035348">
    <property type="term" value="P:acetyl-CoA transmembrane transport"/>
    <property type="evidence" value="ECO:0007669"/>
    <property type="project" value="InterPro"/>
</dbReference>
<dbReference type="InterPro" id="IPR036259">
    <property type="entry name" value="MFS_trans_sf"/>
</dbReference>
<keyword evidence="4 6" id="KW-1133">Transmembrane helix</keyword>
<organism evidence="10 13">
    <name type="scientific">Pseudomonas aeruginosa</name>
    <dbReference type="NCBI Taxonomy" id="287"/>
    <lineage>
        <taxon>Bacteria</taxon>
        <taxon>Pseudomonadati</taxon>
        <taxon>Pseudomonadota</taxon>
        <taxon>Gammaproteobacteria</taxon>
        <taxon>Pseudomonadales</taxon>
        <taxon>Pseudomonadaceae</taxon>
        <taxon>Pseudomonas</taxon>
    </lineage>
</organism>
<feature type="transmembrane region" description="Helical" evidence="6">
    <location>
        <begin position="159"/>
        <end position="178"/>
    </location>
</feature>
<comment type="subcellular location">
    <subcellularLocation>
        <location evidence="1">Membrane</location>
        <topology evidence="1">Multi-pass membrane protein</topology>
    </subcellularLocation>
</comment>
<gene>
    <name evidence="10" type="ORF">CAZ10_21360</name>
    <name evidence="8" type="ORF">GNQ48_11160</name>
    <name evidence="9" type="ORF">GUL26_13250</name>
    <name evidence="11" type="ORF">IPC1295_15665</name>
    <name evidence="7" type="ORF">PAERUG_P19_London_7_VIM_2_05_10_00271</name>
</gene>
<evidence type="ECO:0000313" key="7">
    <source>
        <dbReference type="EMBL" id="CRN92235.1"/>
    </source>
</evidence>
<dbReference type="Pfam" id="PF13000">
    <property type="entry name" value="Acatn"/>
    <property type="match status" value="1"/>
</dbReference>
<keyword evidence="5 6" id="KW-0472">Membrane</keyword>
<evidence type="ECO:0000313" key="11">
    <source>
        <dbReference type="EMBL" id="RPM15246.1"/>
    </source>
</evidence>
<feature type="transmembrane region" description="Helical" evidence="6">
    <location>
        <begin position="48"/>
        <end position="69"/>
    </location>
</feature>
<dbReference type="KEGG" id="paeb:NCGM1900_2222"/>
<feature type="transmembrane region" description="Helical" evidence="6">
    <location>
        <begin position="113"/>
        <end position="138"/>
    </location>
</feature>
<dbReference type="Proteomes" id="UP000644192">
    <property type="component" value="Unassembled WGS sequence"/>
</dbReference>
<feature type="transmembrane region" description="Helical" evidence="6">
    <location>
        <begin position="555"/>
        <end position="575"/>
    </location>
</feature>
<feature type="transmembrane region" description="Helical" evidence="6">
    <location>
        <begin position="307"/>
        <end position="332"/>
    </location>
</feature>
<dbReference type="InterPro" id="IPR004752">
    <property type="entry name" value="AmpG_permease/AT-1"/>
</dbReference>
<evidence type="ECO:0000313" key="8">
    <source>
        <dbReference type="EMBL" id="MUI35568.1"/>
    </source>
</evidence>
<evidence type="ECO:0000313" key="15">
    <source>
        <dbReference type="Proteomes" id="UP000433532"/>
    </source>
</evidence>